<dbReference type="PROSITE" id="PS50135">
    <property type="entry name" value="ZF_ZZ_2"/>
    <property type="match status" value="2"/>
</dbReference>
<feature type="compositionally biased region" description="Acidic residues" evidence="5">
    <location>
        <begin position="2174"/>
        <end position="2190"/>
    </location>
</feature>
<dbReference type="Pfam" id="PF00569">
    <property type="entry name" value="ZZ"/>
    <property type="match status" value="1"/>
</dbReference>
<dbReference type="PROSITE" id="PS01357">
    <property type="entry name" value="ZF_ZZ_1"/>
    <property type="match status" value="1"/>
</dbReference>
<keyword evidence="6" id="KW-1133">Transmembrane helix</keyword>
<dbReference type="InterPro" id="IPR002048">
    <property type="entry name" value="EF_hand_dom"/>
</dbReference>
<evidence type="ECO:0000259" key="8">
    <source>
        <dbReference type="PROSITE" id="PS50222"/>
    </source>
</evidence>
<dbReference type="PANTHER" id="PTHR22772:SF4">
    <property type="entry name" value="ZINC FINGER ZZ-TYPE AND EF-HAND DOMAIN-CONTAINING PROTEIN 1"/>
    <property type="match status" value="1"/>
</dbReference>
<dbReference type="InterPro" id="IPR000433">
    <property type="entry name" value="Znf_ZZ"/>
</dbReference>
<dbReference type="Proteomes" id="UP001164746">
    <property type="component" value="Chromosome 2"/>
</dbReference>
<evidence type="ECO:0000256" key="6">
    <source>
        <dbReference type="SAM" id="Phobius"/>
    </source>
</evidence>
<accession>A0ABY7DKC0</accession>
<dbReference type="SMART" id="SM00291">
    <property type="entry name" value="ZnF_ZZ"/>
    <property type="match status" value="2"/>
</dbReference>
<dbReference type="InterPro" id="IPR043145">
    <property type="entry name" value="Znf_ZZ_sf"/>
</dbReference>
<name>A0ABY7DKC0_MYAAR</name>
<dbReference type="Pfam" id="PF03256">
    <property type="entry name" value="ANAPC10"/>
    <property type="match status" value="1"/>
</dbReference>
<evidence type="ECO:0000256" key="5">
    <source>
        <dbReference type="SAM" id="MobiDB-lite"/>
    </source>
</evidence>
<dbReference type="SMART" id="SM01337">
    <property type="entry name" value="APC10"/>
    <property type="match status" value="1"/>
</dbReference>
<dbReference type="CDD" id="cd02249">
    <property type="entry name" value="ZZ"/>
    <property type="match status" value="1"/>
</dbReference>
<protein>
    <submittedName>
        <fullName evidence="10">ZZEF1-like protein</fullName>
    </submittedName>
</protein>
<dbReference type="EMBL" id="CP111013">
    <property type="protein sequence ID" value="WAQ96790.1"/>
    <property type="molecule type" value="Genomic_DNA"/>
</dbReference>
<feature type="domain" description="EF-hand" evidence="8">
    <location>
        <begin position="113"/>
        <end position="148"/>
    </location>
</feature>
<keyword evidence="3" id="KW-0862">Zinc</keyword>
<keyword evidence="6" id="KW-0472">Membrane</keyword>
<sequence>MGSSHGSCSEMEDDEQFQTIGVKPTVMLMDECASDNEDVNDKESPALTELLDSLFKHEELRNVASKIKEEIPENIIQQNRHAIVRWLEDKESKGEETVSMAQFVDFLTQKTSVSKDDAIRGFQQFDTDGSGVVEIGTTLSAMRYANGPNMVGELGKSIKMLQACTLTPGFVDVYSEDKNAVSQHADRLLKYLVRNRAPSHSLPFPYLNGFNNTASMRLTVLKNTFAQMKEAAKGDVLDSTLSDGEEVKLLNPCYSKLEVSSNPSDAYKLTNGLPHTFWQSDGAARSHWIRLYMKPHVVVKTLSIHVVSSDSSYMPEYVTVTAASSIRNMREIKEVRIPSDVSGEVVLLKGIKRHYQIIQINIRKCRNDGCDTRVHGIKAVGFKVVKEAGISVSDSAAVWFMQVLASTITAAIPMAPILQKNILEHSRVALEHIPPLSLSPASTEKPQFLSKLVLQEVEKFITNVAVHDSEMLKDGVQLLLAFNLARGNIAGLLRTLKILQDNPDLSLPCTKLLLRIHKARDMVWEKSGHQLSMTLQGCDGGSTDENNKPELVLTSNWNDASPEYTSAEGKMKVNMVFKAAEMVQVTRVKLRVSTGNKGAKRGLVFVYRDSEEFKLERHLERFEGYDSWGKMEYQFCVQVRNAGIAGKPDNPVGYFCIDDDIDEIDIPYVLVKFLEPRQQSASKIGIAGLRLYGFTRKPVMVDDAVMVKHPPNPEKHPNVSSVEVIQHVASFLIDICQDLAHRKKISTKPDFLEFSDIPLDILCELYHRFREGEDEAWQAGGEVILQLLFSLLPALTNLSGESKASAEQLFQHLCKTVDSQMVNRDGLIYRLSKQLIIDGAAVFFSDKEARKRQLFSLMHKVETLSEMPSVMLVFQSLCQFFSSVDPRGLLDLPKNPTESFDPTPVLEVMETMVMVTFHEFSLVVATTTSNKQLLPLLNLVSSLQTSMLSWCSVQVTDGSDKVKVKAMHTASSYAILVMKKATESVRLLRNMDMDKLVLMLTYLCASLNSAVRISLVKHLAPFNQELWALASLLPDTFPTISSTHWQGLQSEDIVLRTWEVESGHNYENNVHYTQSFYCPGASKYIVEFDPRCETERRYDYLVFTDTKGQQMRFDQKVGSPKWPRIINFQGPHIHFLFHSDSSNTEWGYKFKVTARGSQDLPLSWPYDLQLGLIKLMGKLCGATLNANPTVTGSQLLELEEVAEQDILRSELWATLFRGGYMIGKLQRSLSGRYASEDSTEVLEFLLTAVNGDEKTQNLIKRCAESCKVLPIGGENVRTAVIAVFAALVWHTQQLRDDLEKYVFGGMEGTVSDGLCQAYQVAETQRALLVQQKQKLMAETDSGEVSQENDPAVICKQKALFLLKFAGLTKTQLKHELSKSRLSKQMKKLARMSSRQANKPTKYDMSDKYPSFRLVLEFLQDHAWSTDKVQSMLQERSSYAQAVSDVYQLATELIKMLSKNNPFQMLSQQEGFARHYAEGLDGCGLELEARVRLQFYSLIRKLTEAFHTVKRHELDSKLHSAYDYVQAALLHLLDIQWQPYDLTFISEVRLPELFSAVAKETVKMRDWRLEALDEATELKDYNTHIKWFEECSEGSFITWYKNKEDLPDDQKKDVQMFIARFCDLLEVEVNCDGCNVTLPGRRYRCLQCVDMDLCATCYAGGVEPEKHSDDHDIIHLVFKCNKCQAFIVGTRIHCNECEDFDLCLGCHQKGNLPTGASAYIHQHVWMLFTLLSISMGDLLSETSPAADTDYTGLATHLQNQCIAITTHCLQQVPEEEEEHLKEQEVAKLAEKTDASPEVKEGGRVIEERSIIKRQEEAFSIHSQERIMGLLGAMIPHDTNAAPGGSSFNFMTPDFLKLLFKISKGESGHEVNTRHLALGLLGLLLTKCPVKVADESVSDDMSTGGDPGSWTIKYLFSFGAICLEKSGLEWSCSVARILQRLYTSPDWRPVLHTHLTGCVQDIAIRPELSSIFAMFVMAGFPEVLTTGTLVNYNQTGMDVKTGVVLKHFPDKHSTLLVDVKSRKRHTVLDKYVDCVCAVTEVVDPTNIAVFVDIVKNIVDKKTQDAGENVESLWVLSLALKLLHNSMQGADNCAIEELYAPEFIQCLVSLASKGTGFSQQWLLKDIEILSLMLYTHEGCSTSVKKTSACPELANKLKELLQSKEEDKKKDENICSGGDDDDDDDDDDNDDDSDIASSSSSMSSCETEVNMVDELDMFHELDEKTQLLFRVLRSDLNLPISVLKVIYDMNDRNPDSVVKAILEKITAFNYFFKFVNSVMFYYYNDTPKQTCSSDSIVTEITYPVCMFKRSYYYSVHVNDRDAMAANPEAQVAALSDKVIDTGIHFHPSLTNADRHIEKATEETAVDTQRLIHCPDNDVQDEVMKQRRTKSADLLKKELEKHGRTGSREYLVKVNQAMSILYARQVLTSLLAQWPVYGHVISSELLGCKDVTQIPCVLDLLNKTGSKDNFQKVVKNLVEHCDPASLVPIACTACQFMEEVTMSVVTRESAHNYKNEDLPIEKIQLPGASFLTVTFDPKCATCSRMEEDELVFGTSADLQQNEHRFSGTARGSWSSFQVPGDTIYCKFICDNETTETLWGYKFTITAGTRDSFETGYIILNSVLSSNLASCLPLSELWGSLVYVCSKQTGTQRLKIIQLLLKILQTQHRVGGQESLGIDLSVLRPLWQLYTSVARQDGDSTSILPPVPRALTELFLQVENLAIEWNIVDDFLVMMQDMGEIRNVIEQGIKQIAAVSVMIGYKNLATKCLKRKSQEQTTQAKAKLYEDLFIFYMKMFGGFLILVVSKCYSLLLTKKKCFLMCLNPEVVC</sequence>
<evidence type="ECO:0000256" key="2">
    <source>
        <dbReference type="ARBA" id="ARBA00022771"/>
    </source>
</evidence>
<evidence type="ECO:0000256" key="1">
    <source>
        <dbReference type="ARBA" id="ARBA00022723"/>
    </source>
</evidence>
<evidence type="ECO:0000256" key="3">
    <source>
        <dbReference type="ARBA" id="ARBA00022833"/>
    </source>
</evidence>
<feature type="compositionally biased region" description="Low complexity" evidence="5">
    <location>
        <begin position="2191"/>
        <end position="2200"/>
    </location>
</feature>
<dbReference type="Gene3D" id="2.60.120.260">
    <property type="entry name" value="Galactose-binding domain-like"/>
    <property type="match status" value="1"/>
</dbReference>
<proteinExistence type="predicted"/>
<feature type="domain" description="ZZ-type" evidence="7">
    <location>
        <begin position="1674"/>
        <end position="1730"/>
    </location>
</feature>
<dbReference type="PROSITE" id="PS51284">
    <property type="entry name" value="DOC"/>
    <property type="match status" value="1"/>
</dbReference>
<dbReference type="InterPro" id="IPR008979">
    <property type="entry name" value="Galactose-bd-like_sf"/>
</dbReference>
<dbReference type="SUPFAM" id="SSF57850">
    <property type="entry name" value="RING/U-box"/>
    <property type="match status" value="2"/>
</dbReference>
<evidence type="ECO:0000259" key="9">
    <source>
        <dbReference type="PROSITE" id="PS51284"/>
    </source>
</evidence>
<evidence type="ECO:0000256" key="4">
    <source>
        <dbReference type="PROSITE-ProRule" id="PRU00228"/>
    </source>
</evidence>
<dbReference type="PANTHER" id="PTHR22772">
    <property type="entry name" value="NOVEL ZZ TYPE ZINC FINGER DOMAIN CONTAINING PROTEIN"/>
    <property type="match status" value="1"/>
</dbReference>
<dbReference type="Gene3D" id="3.30.60.90">
    <property type="match status" value="2"/>
</dbReference>
<keyword evidence="11" id="KW-1185">Reference proteome</keyword>
<dbReference type="Pfam" id="PF25299">
    <property type="entry name" value="ZZ_ADA2"/>
    <property type="match status" value="1"/>
</dbReference>
<gene>
    <name evidence="10" type="ORF">MAR_029480</name>
</gene>
<feature type="region of interest" description="Disordered" evidence="5">
    <location>
        <begin position="2164"/>
        <end position="2202"/>
    </location>
</feature>
<dbReference type="SUPFAM" id="SSF49785">
    <property type="entry name" value="Galactose-binding domain-like"/>
    <property type="match status" value="1"/>
</dbReference>
<keyword evidence="1" id="KW-0479">Metal-binding</keyword>
<organism evidence="10 11">
    <name type="scientific">Mya arenaria</name>
    <name type="common">Soft-shell clam</name>
    <dbReference type="NCBI Taxonomy" id="6604"/>
    <lineage>
        <taxon>Eukaryota</taxon>
        <taxon>Metazoa</taxon>
        <taxon>Spiralia</taxon>
        <taxon>Lophotrochozoa</taxon>
        <taxon>Mollusca</taxon>
        <taxon>Bivalvia</taxon>
        <taxon>Autobranchia</taxon>
        <taxon>Heteroconchia</taxon>
        <taxon>Euheterodonta</taxon>
        <taxon>Imparidentia</taxon>
        <taxon>Neoheterodontei</taxon>
        <taxon>Myida</taxon>
        <taxon>Myoidea</taxon>
        <taxon>Myidae</taxon>
        <taxon>Mya</taxon>
    </lineage>
</organism>
<feature type="domain" description="ZZ-type" evidence="7">
    <location>
        <begin position="1625"/>
        <end position="1680"/>
    </location>
</feature>
<reference evidence="10" key="1">
    <citation type="submission" date="2022-11" db="EMBL/GenBank/DDBJ databases">
        <title>Centuries of genome instability and evolution in soft-shell clam transmissible cancer (bioRxiv).</title>
        <authorList>
            <person name="Hart S.F.M."/>
            <person name="Yonemitsu M.A."/>
            <person name="Giersch R.M."/>
            <person name="Beal B.F."/>
            <person name="Arriagada G."/>
            <person name="Davis B.W."/>
            <person name="Ostrander E.A."/>
            <person name="Goff S.P."/>
            <person name="Metzger M.J."/>
        </authorList>
    </citation>
    <scope>NUCLEOTIDE SEQUENCE</scope>
    <source>
        <strain evidence="10">MELC-2E11</strain>
        <tissue evidence="10">Siphon/mantle</tissue>
    </source>
</reference>
<dbReference type="InterPro" id="IPR004939">
    <property type="entry name" value="APC_su10/DOC_dom"/>
</dbReference>
<evidence type="ECO:0000313" key="11">
    <source>
        <dbReference type="Proteomes" id="UP001164746"/>
    </source>
</evidence>
<keyword evidence="6" id="KW-0812">Transmembrane</keyword>
<feature type="domain" description="DOC" evidence="9">
    <location>
        <begin position="227"/>
        <end position="406"/>
    </location>
</feature>
<feature type="transmembrane region" description="Helical" evidence="6">
    <location>
        <begin position="2783"/>
        <end position="2805"/>
    </location>
</feature>
<keyword evidence="2 4" id="KW-0863">Zinc-finger</keyword>
<evidence type="ECO:0000313" key="10">
    <source>
        <dbReference type="EMBL" id="WAQ96790.1"/>
    </source>
</evidence>
<dbReference type="PROSITE" id="PS50222">
    <property type="entry name" value="EF_HAND_2"/>
    <property type="match status" value="1"/>
</dbReference>
<evidence type="ECO:0000259" key="7">
    <source>
        <dbReference type="PROSITE" id="PS50135"/>
    </source>
</evidence>
<dbReference type="InterPro" id="IPR040099">
    <property type="entry name" value="ZZEF1"/>
</dbReference>